<evidence type="ECO:0000256" key="4">
    <source>
        <dbReference type="ARBA" id="ARBA00023163"/>
    </source>
</evidence>
<name>A0AAV6MPV8_9ROSI</name>
<evidence type="ECO:0000256" key="1">
    <source>
        <dbReference type="ARBA" id="ARBA00004123"/>
    </source>
</evidence>
<feature type="non-terminal residue" evidence="8">
    <location>
        <position position="1"/>
    </location>
</feature>
<dbReference type="InterPro" id="IPR002022">
    <property type="entry name" value="Pec_lyase"/>
</dbReference>
<organism evidence="8 9">
    <name type="scientific">Cucurbita argyrosperma subsp. sororia</name>
    <dbReference type="NCBI Taxonomy" id="37648"/>
    <lineage>
        <taxon>Eukaryota</taxon>
        <taxon>Viridiplantae</taxon>
        <taxon>Streptophyta</taxon>
        <taxon>Embryophyta</taxon>
        <taxon>Tracheophyta</taxon>
        <taxon>Spermatophyta</taxon>
        <taxon>Magnoliopsida</taxon>
        <taxon>eudicotyledons</taxon>
        <taxon>Gunneridae</taxon>
        <taxon>Pentapetalae</taxon>
        <taxon>rosids</taxon>
        <taxon>fabids</taxon>
        <taxon>Cucurbitales</taxon>
        <taxon>Cucurbitaceae</taxon>
        <taxon>Cucurbiteae</taxon>
        <taxon>Cucurbita</taxon>
    </lineage>
</organism>
<keyword evidence="3" id="KW-0238">DNA-binding</keyword>
<dbReference type="Proteomes" id="UP000685013">
    <property type="component" value="Chromosome 13"/>
</dbReference>
<proteinExistence type="predicted"/>
<dbReference type="AlphaFoldDB" id="A0AAV6MPV8"/>
<accession>A0AAV6MPV8</accession>
<dbReference type="GO" id="GO:0005634">
    <property type="term" value="C:nucleus"/>
    <property type="evidence" value="ECO:0007669"/>
    <property type="project" value="UniProtKB-SubCell"/>
</dbReference>
<dbReference type="Pfam" id="PF00544">
    <property type="entry name" value="Pectate_lyase_4"/>
    <property type="match status" value="1"/>
</dbReference>
<keyword evidence="2" id="KW-0805">Transcription regulation</keyword>
<dbReference type="GO" id="GO:0030570">
    <property type="term" value="F:pectate lyase activity"/>
    <property type="evidence" value="ECO:0007669"/>
    <property type="project" value="InterPro"/>
</dbReference>
<dbReference type="PANTHER" id="PTHR31683">
    <property type="entry name" value="PECTATE LYASE 18-RELATED"/>
    <property type="match status" value="1"/>
</dbReference>
<reference evidence="8 9" key="1">
    <citation type="journal article" date="2021" name="Hortic Res">
        <title>The domestication of Cucurbita argyrosperma as revealed by the genome of its wild relative.</title>
        <authorList>
            <person name="Barrera-Redondo J."/>
            <person name="Sanchez-de la Vega G."/>
            <person name="Aguirre-Liguori J.A."/>
            <person name="Castellanos-Morales G."/>
            <person name="Gutierrez-Guerrero Y.T."/>
            <person name="Aguirre-Dugua X."/>
            <person name="Aguirre-Planter E."/>
            <person name="Tenaillon M.I."/>
            <person name="Lira-Saade R."/>
            <person name="Eguiarte L.E."/>
        </authorList>
    </citation>
    <scope>NUCLEOTIDE SEQUENCE [LARGE SCALE GENOMIC DNA]</scope>
    <source>
        <strain evidence="8">JBR-2021</strain>
    </source>
</reference>
<comment type="subcellular location">
    <subcellularLocation>
        <location evidence="1">Nucleus</location>
    </subcellularLocation>
</comment>
<keyword evidence="9" id="KW-1185">Reference proteome</keyword>
<dbReference type="GO" id="GO:0006355">
    <property type="term" value="P:regulation of DNA-templated transcription"/>
    <property type="evidence" value="ECO:0007669"/>
    <property type="project" value="InterPro"/>
</dbReference>
<keyword evidence="8" id="KW-0456">Lyase</keyword>
<gene>
    <name evidence="8" type="ORF">SDJN03_20374</name>
</gene>
<dbReference type="PANTHER" id="PTHR31683:SF74">
    <property type="entry name" value="PECTATE LYASE"/>
    <property type="match status" value="1"/>
</dbReference>
<evidence type="ECO:0000313" key="9">
    <source>
        <dbReference type="Proteomes" id="UP000685013"/>
    </source>
</evidence>
<dbReference type="EMBL" id="JAGKQH010000013">
    <property type="protein sequence ID" value="KAG6584442.1"/>
    <property type="molecule type" value="Genomic_DNA"/>
</dbReference>
<dbReference type="InterPro" id="IPR045032">
    <property type="entry name" value="PEL"/>
</dbReference>
<sequence>MGATQLFVLSLISLTLLSAVSYSEGNGLKMNAIDRCWRSNPYWRRNRQQLGVCSVGFVGKMTNNVGRNLIRYQVTDPSDDPINPRPGTLRYGATMIKSKVWITFQKDMHILLHKPLLISSYTAIDGRGASVHISGNACLVVSKATNIIIHGLIIHHCKAQGAGQVMGPNSKLVSLGHVDGDAIRLVSASKVWIDHNTLYRCEDGLLDVTRGSTDITISNNWFRDQDKVILLGHEDGYVRDKNMRVTVVYNHFGPNCNQRMPRIRHGYAHVANNLYQGWTQYAIGGSMNPSIVWSTGKVEAAKWKFHSVRDVFENGASFGQIGVGRGGVKPNYSAQQRFPVADAKWARLTEAVFGLLCRPGRHDAFSSSISYFAVVVSLSESWARRVVGKELGKEMAPVGLPPGFRFHPTDEELVNYYLKRKISGQVIELDIIPEVDLYKCEPWELSEKSFLPSRDPEWYFFGPRDRKYPNGFRTNRATRAGYWKSTGKDRRVTSHQRAIGMKKTLVYYRGRAPQGIRTDWVMHEYRLDDKDCEDSSGIQDSYALCRVLKKNGICSEVEEQISGQSSSSSSSLSFIDNSNSTSQTLVNDYETLSPDVLMPPPSSSCVEEEEKDDSWMQFITEDAWCASNSSPIALHDLSHLTFTTH</sequence>
<evidence type="ECO:0000259" key="7">
    <source>
        <dbReference type="PROSITE" id="PS51005"/>
    </source>
</evidence>
<evidence type="ECO:0000313" key="8">
    <source>
        <dbReference type="EMBL" id="KAG6584442.1"/>
    </source>
</evidence>
<feature type="chain" id="PRO_5043473422" evidence="6">
    <location>
        <begin position="26"/>
        <end position="645"/>
    </location>
</feature>
<evidence type="ECO:0000256" key="6">
    <source>
        <dbReference type="SAM" id="SignalP"/>
    </source>
</evidence>
<dbReference type="InterPro" id="IPR003441">
    <property type="entry name" value="NAC-dom"/>
</dbReference>
<dbReference type="Pfam" id="PF02365">
    <property type="entry name" value="NAM"/>
    <property type="match status" value="1"/>
</dbReference>
<keyword evidence="4" id="KW-0804">Transcription</keyword>
<dbReference type="FunFam" id="2.170.150.80:FF:000002">
    <property type="entry name" value="Nac domain-containing protein 86"/>
    <property type="match status" value="1"/>
</dbReference>
<protein>
    <submittedName>
        <fullName evidence="8">Pectate lyase 2</fullName>
    </submittedName>
</protein>
<keyword evidence="6" id="KW-0732">Signal</keyword>
<evidence type="ECO:0000256" key="5">
    <source>
        <dbReference type="ARBA" id="ARBA00023242"/>
    </source>
</evidence>
<dbReference type="GO" id="GO:0003677">
    <property type="term" value="F:DNA binding"/>
    <property type="evidence" value="ECO:0007669"/>
    <property type="project" value="UniProtKB-KW"/>
</dbReference>
<comment type="caution">
    <text evidence="8">The sequence shown here is derived from an EMBL/GenBank/DDBJ whole genome shotgun (WGS) entry which is preliminary data.</text>
</comment>
<evidence type="ECO:0000256" key="3">
    <source>
        <dbReference type="ARBA" id="ARBA00023125"/>
    </source>
</evidence>
<dbReference type="SMART" id="SM00656">
    <property type="entry name" value="Amb_all"/>
    <property type="match status" value="1"/>
</dbReference>
<keyword evidence="5" id="KW-0539">Nucleus</keyword>
<evidence type="ECO:0000256" key="2">
    <source>
        <dbReference type="ARBA" id="ARBA00023015"/>
    </source>
</evidence>
<feature type="signal peptide" evidence="6">
    <location>
        <begin position="1"/>
        <end position="25"/>
    </location>
</feature>
<dbReference type="PROSITE" id="PS51005">
    <property type="entry name" value="NAC"/>
    <property type="match status" value="1"/>
</dbReference>
<feature type="domain" description="NAC" evidence="7">
    <location>
        <begin position="400"/>
        <end position="550"/>
    </location>
</feature>